<protein>
    <recommendedName>
        <fullName evidence="4">Metal-dependent HD superfamily phosphohydrolase</fullName>
    </recommendedName>
</protein>
<organism evidence="2 3">
    <name type="scientific">Mobiluncus curtisii (strain ATCC 43063 / DSM 2711 / V125)</name>
    <name type="common">Falcivibrio vaginalis</name>
    <dbReference type="NCBI Taxonomy" id="548479"/>
    <lineage>
        <taxon>Bacteria</taxon>
        <taxon>Bacillati</taxon>
        <taxon>Actinomycetota</taxon>
        <taxon>Actinomycetes</taxon>
        <taxon>Actinomycetales</taxon>
        <taxon>Actinomycetaceae</taxon>
        <taxon>Mobiluncus</taxon>
    </lineage>
</organism>
<dbReference type="EMBL" id="CP001992">
    <property type="protein sequence ID" value="ADI66832.1"/>
    <property type="molecule type" value="Genomic_DNA"/>
</dbReference>
<evidence type="ECO:0008006" key="4">
    <source>
        <dbReference type="Google" id="ProtNLM"/>
    </source>
</evidence>
<dbReference type="STRING" id="548479.HMPREF0573_10513"/>
<evidence type="ECO:0000256" key="1">
    <source>
        <dbReference type="SAM" id="MobiDB-lite"/>
    </source>
</evidence>
<keyword evidence="3" id="KW-1185">Reference proteome</keyword>
<dbReference type="AlphaFoldDB" id="D6ZJD3"/>
<sequence length="341" mass="37094">MMCMAEKIPAWLLTGFARSVAAEGGTAPRDVAESVGTELAQRWMAPERHFHNLEYLKTTLENVDILSEQARDVEAIRLAVWYHGAIFDVSEAAVERGEAGLDVLGSADYAADSLAELGVGEARIEKITDLIRGLYRHQAVEDIDAQVLSDADLCVLAADPQEYLEYLRDIRREYAAYDEARFISARSTIIGNLLSRPQLFWTHGAAGWEEQARENLRAELERLEKTGTTGLDIAGAGAEPAAQTGATPETAPTSDMLPTPREGTPVETATKPETGELPEAASRDQDPEDTDEPNEVNPYAPPDEADLGSTLENVAEAMDTMVMKALKPAEVGLKPLSDVEE</sequence>
<dbReference type="PANTHER" id="PTHR21174:SF0">
    <property type="entry name" value="HD PHOSPHOHYDROLASE FAMILY PROTEIN-RELATED"/>
    <property type="match status" value="1"/>
</dbReference>
<dbReference type="Proteomes" id="UP000006742">
    <property type="component" value="Chromosome"/>
</dbReference>
<proteinExistence type="predicted"/>
<name>D6ZJD3_MOBCV</name>
<feature type="region of interest" description="Disordered" evidence="1">
    <location>
        <begin position="229"/>
        <end position="310"/>
    </location>
</feature>
<dbReference type="KEGG" id="mcu:HMPREF0573_10513"/>
<accession>D6ZJD3</accession>
<reference evidence="3" key="1">
    <citation type="submission" date="2010-03" db="EMBL/GenBank/DDBJ databases">
        <title>Complete sequence of Mobiluncus curtisii ATCC 43063.</title>
        <authorList>
            <person name="Muzny D."/>
            <person name="Qin X."/>
            <person name="Deng J."/>
            <person name="Jiang H."/>
            <person name="Liu Y."/>
            <person name="Qu J."/>
            <person name="Song X.-Z."/>
            <person name="Zhang L."/>
            <person name="Thornton R."/>
            <person name="Coyle M."/>
            <person name="Francisco L."/>
            <person name="Jackson L."/>
            <person name="Javaid M."/>
            <person name="Korchina V."/>
            <person name="Kovar C."/>
            <person name="Mata R."/>
            <person name="Mathew T."/>
            <person name="Ngo R."/>
            <person name="Nguyen L."/>
            <person name="Nguyen N."/>
            <person name="Okwuonu G."/>
            <person name="Ongeri F."/>
            <person name="Pham C."/>
            <person name="Simmons D."/>
            <person name="Wilczek-Boney K."/>
            <person name="Hale W."/>
            <person name="Jakkamsetti A."/>
            <person name="Pham P."/>
            <person name="Ruth R."/>
            <person name="San Lucas F."/>
            <person name="Warren J."/>
            <person name="Zhang J."/>
            <person name="Zhao Z."/>
            <person name="Zhou C."/>
            <person name="Zhu D."/>
            <person name="Lee S."/>
            <person name="Bess C."/>
            <person name="Blankenburg K."/>
            <person name="Forbes L."/>
            <person name="Fu Q."/>
            <person name="Gubbala S."/>
            <person name="Hirani K."/>
            <person name="Jayaseelan J.C."/>
            <person name="Lara F."/>
            <person name="Munidasa M."/>
            <person name="Palculict T."/>
            <person name="Patil S."/>
            <person name="Pu L.-L."/>
            <person name="Saada N."/>
            <person name="Tang L."/>
            <person name="Weissenberger G."/>
            <person name="Zhu Y."/>
            <person name="Hemphill L."/>
            <person name="Shang Y."/>
            <person name="Youmans B."/>
            <person name="Ayvaz T."/>
            <person name="Ross M."/>
            <person name="Santibanez J."/>
            <person name="Aqrawi P."/>
            <person name="Gross S."/>
            <person name="Joshi V."/>
            <person name="Fowler G."/>
            <person name="Nazareth L."/>
            <person name="Reid J."/>
            <person name="Worley K."/>
            <person name="Petrosino J."/>
            <person name="Highlander S."/>
            <person name="Gibbs R."/>
            <person name="Gibbs R."/>
        </authorList>
    </citation>
    <scope>NUCLEOTIDE SEQUENCE [LARGE SCALE GENOMIC DNA]</scope>
    <source>
        <strain evidence="3">ATCC 43063 / DSM 2711 / V125</strain>
    </source>
</reference>
<evidence type="ECO:0000313" key="2">
    <source>
        <dbReference type="EMBL" id="ADI66832.1"/>
    </source>
</evidence>
<feature type="compositionally biased region" description="Polar residues" evidence="1">
    <location>
        <begin position="244"/>
        <end position="253"/>
    </location>
</feature>
<dbReference type="PANTHER" id="PTHR21174">
    <property type="match status" value="1"/>
</dbReference>
<gene>
    <name evidence="2" type="ordered locus">HMPREF0573_10513</name>
</gene>
<dbReference type="HOGENOM" id="CLU_813321_0_0_11"/>
<dbReference type="InterPro" id="IPR009218">
    <property type="entry name" value="HD_phosphohydro"/>
</dbReference>
<dbReference type="eggNOG" id="COG4339">
    <property type="taxonomic scope" value="Bacteria"/>
</dbReference>
<dbReference type="SUPFAM" id="SSF109604">
    <property type="entry name" value="HD-domain/PDEase-like"/>
    <property type="match status" value="1"/>
</dbReference>
<evidence type="ECO:0000313" key="3">
    <source>
        <dbReference type="Proteomes" id="UP000006742"/>
    </source>
</evidence>